<organism evidence="1 2">
    <name type="scientific">Clostridium tarantellae</name>
    <dbReference type="NCBI Taxonomy" id="39493"/>
    <lineage>
        <taxon>Bacteria</taxon>
        <taxon>Bacillati</taxon>
        <taxon>Bacillota</taxon>
        <taxon>Clostridia</taxon>
        <taxon>Eubacteriales</taxon>
        <taxon>Clostridiaceae</taxon>
        <taxon>Clostridium</taxon>
    </lineage>
</organism>
<dbReference type="OrthoDB" id="2989578at2"/>
<accession>A0A6I1MQG8</accession>
<reference evidence="1 2" key="1">
    <citation type="submission" date="2019-10" db="EMBL/GenBank/DDBJ databases">
        <title>The Genome Sequence of Clostridium tarantellae Isolated from Fish Brain.</title>
        <authorList>
            <person name="Bano L."/>
            <person name="Kiel M."/>
            <person name="Sales G."/>
            <person name="Doxey A.C."/>
            <person name="Mansfield M.J."/>
            <person name="Schiavone M."/>
            <person name="Rossetto O."/>
            <person name="Pirazzini M."/>
            <person name="Dobrindt U."/>
            <person name="Montecucco C."/>
        </authorList>
    </citation>
    <scope>NUCLEOTIDE SEQUENCE [LARGE SCALE GENOMIC DNA]</scope>
    <source>
        <strain evidence="1 2">DSM 3997</strain>
    </source>
</reference>
<dbReference type="Proteomes" id="UP000430345">
    <property type="component" value="Unassembled WGS sequence"/>
</dbReference>
<sequence length="370" mass="44373">MDILYLENENLSEEESLKLLLQLNSPNFIEKLDAILKPKVYSYDMSEQLFIDVWEKYGKPKEIIDIKKINEIFQEIAKLSKGQILIDHYSSINFDHITRIEFKEPYIFIHWKDFNDLRKKYLDKSITEEEMRDWKIWGYSTHNYMMMHIDKIKFIQYKNHIYILILSNLIPEKEVKKQLLKNNEKINVEDNIEELYSEYMFFEGNKSDFIKHICVVSNLPYYTCLIQPKENCNEAIYSKFILLKETFNNINERMKNVKKLLLSLEESDNDAIIAQGNSIRRIFEYSLKHFCVYKEIDLKIYEKYGHVTLGDLKKVLKENYLDINQSIINTANKLSHDSGITVRRQEVLEFWEKVNIIIENLQKEIIKELS</sequence>
<keyword evidence="2" id="KW-1185">Reference proteome</keyword>
<comment type="caution">
    <text evidence="1">The sequence shown here is derived from an EMBL/GenBank/DDBJ whole genome shotgun (WGS) entry which is preliminary data.</text>
</comment>
<proteinExistence type="predicted"/>
<dbReference type="EMBL" id="WHJC01000232">
    <property type="protein sequence ID" value="MPQ44502.1"/>
    <property type="molecule type" value="Genomic_DNA"/>
</dbReference>
<dbReference type="RefSeq" id="WP_152891029.1">
    <property type="nucleotide sequence ID" value="NZ_WHJC01000232.1"/>
</dbReference>
<protein>
    <submittedName>
        <fullName evidence="1">Uncharacterized protein</fullName>
    </submittedName>
</protein>
<dbReference type="AlphaFoldDB" id="A0A6I1MQG8"/>
<evidence type="ECO:0000313" key="2">
    <source>
        <dbReference type="Proteomes" id="UP000430345"/>
    </source>
</evidence>
<evidence type="ECO:0000313" key="1">
    <source>
        <dbReference type="EMBL" id="MPQ44502.1"/>
    </source>
</evidence>
<gene>
    <name evidence="1" type="ORF">GBZ86_12165</name>
</gene>
<name>A0A6I1MQG8_9CLOT</name>